<evidence type="ECO:0000256" key="10">
    <source>
        <dbReference type="SAM" id="MobiDB-lite"/>
    </source>
</evidence>
<dbReference type="PANTHER" id="PTHR13090:SF1">
    <property type="entry name" value="ARGININE-HYDROXYLASE NDUFAF5, MITOCHONDRIAL"/>
    <property type="match status" value="1"/>
</dbReference>
<accession>A0ABW3U809</accession>
<dbReference type="InterPro" id="IPR029058">
    <property type="entry name" value="AB_hydrolase_fold"/>
</dbReference>
<evidence type="ECO:0000256" key="9">
    <source>
        <dbReference type="HAMAP-Rule" id="MF_00835"/>
    </source>
</evidence>
<dbReference type="InterPro" id="IPR011814">
    <property type="entry name" value="BioC"/>
</dbReference>
<dbReference type="NCBIfam" id="TIGR02072">
    <property type="entry name" value="BioC"/>
    <property type="match status" value="1"/>
</dbReference>
<dbReference type="InterPro" id="IPR029063">
    <property type="entry name" value="SAM-dependent_MTases_sf"/>
</dbReference>
<dbReference type="EMBL" id="JBHTLR010000008">
    <property type="protein sequence ID" value="MFD1217043.1"/>
    <property type="molecule type" value="Genomic_DNA"/>
</dbReference>
<comment type="caution">
    <text evidence="13">The sequence shown here is derived from an EMBL/GenBank/DDBJ whole genome shotgun (WGS) entry which is preliminary data.</text>
</comment>
<keyword evidence="6 9" id="KW-0949">S-adenosyl-L-methionine</keyword>
<evidence type="ECO:0000256" key="1">
    <source>
        <dbReference type="ARBA" id="ARBA00000852"/>
    </source>
</evidence>
<evidence type="ECO:0000256" key="8">
    <source>
        <dbReference type="ARBA" id="ARBA00025006"/>
    </source>
</evidence>
<evidence type="ECO:0000256" key="7">
    <source>
        <dbReference type="ARBA" id="ARBA00022756"/>
    </source>
</evidence>
<evidence type="ECO:0000256" key="4">
    <source>
        <dbReference type="ARBA" id="ARBA00022603"/>
    </source>
</evidence>
<name>A0ABW3U809_9GAMM</name>
<dbReference type="PANTHER" id="PTHR13090">
    <property type="entry name" value="ARGININE-HYDROXYLASE NDUFAF5, MITOCHONDRIAL"/>
    <property type="match status" value="1"/>
</dbReference>
<comment type="similarity">
    <text evidence="9">Belongs to the methyltransferase superfamily.</text>
</comment>
<dbReference type="HAMAP" id="MF_00835">
    <property type="entry name" value="BioC"/>
    <property type="match status" value="1"/>
</dbReference>
<evidence type="ECO:0000313" key="14">
    <source>
        <dbReference type="Proteomes" id="UP001597264"/>
    </source>
</evidence>
<evidence type="ECO:0000259" key="12">
    <source>
        <dbReference type="Pfam" id="PF12697"/>
    </source>
</evidence>
<proteinExistence type="inferred from homology"/>
<dbReference type="CDD" id="cd02440">
    <property type="entry name" value="AdoMet_MTases"/>
    <property type="match status" value="1"/>
</dbReference>
<comment type="function">
    <text evidence="8 9">Converts the free carboxyl group of a malonyl-thioester to its methyl ester by transfer of a methyl group from S-adenosyl-L-methionine (SAM). It allows to synthesize pimeloyl-ACP via the fatty acid synthetic pathway.</text>
</comment>
<keyword evidence="4 9" id="KW-0489">Methyltransferase</keyword>
<protein>
    <recommendedName>
        <fullName evidence="3 9">Malonyl-[acyl-carrier protein] O-methyltransferase</fullName>
        <shortName evidence="9">Malonyl-ACP O-methyltransferase</shortName>
        <ecNumber evidence="3 9">2.1.1.197</ecNumber>
    </recommendedName>
    <alternativeName>
        <fullName evidence="9">Biotin synthesis protein BioC</fullName>
    </alternativeName>
</protein>
<keyword evidence="5 9" id="KW-0808">Transferase</keyword>
<sequence length="565" mass="61654">MNRAVKNIVLIHGWGGDSRCWDALLPALGDMPQKVHCVELPGFGSRTGEAWPATGALLEQLEATLPDNCLLVGWSLGGMLAVQLAARSNKVRGLVTIAANGSFVARDGSPGNDEAGSEWPGMAAEDFAQFCRAQRLTPEKNWQRFCGLEARGDRNMRSVLKTLKGWQPETVSECWPDSWNDALECLGELDNRALLAHLKQPSLHILGARDALVPSAAADQLRAQGCMVEVIADSGHCPHLSRADTIARLLKQHLQTLSAADGESAPLDKSAVARAFGRAAASYDAAAHLQRAVCRQLLSSAEAGWQPRRILDLGSGTGYGSELLRQRFPEAEIIALDIAPQMLAYARNHRPRADGYVAADAENLPLADGSFDLVYSSFALQWCYRLPHLFAEIRRILSVDGRALISTLAPGTLAELEASWTAVDSDRHVNQFLPAASWQQACADNHLDCALTSEQRVLHFDNVKTLMRELKSIGAHNVNREAGKGLLSRERLRRLTEAYEARRTPAGLPATYEVVYLTLQRLQGDNKRPVTFDYSDSLRAEQQRNIGQAPGTGAGATVYPHPLAR</sequence>
<evidence type="ECO:0000259" key="11">
    <source>
        <dbReference type="Pfam" id="PF08241"/>
    </source>
</evidence>
<evidence type="ECO:0000256" key="3">
    <source>
        <dbReference type="ARBA" id="ARBA00012327"/>
    </source>
</evidence>
<dbReference type="Gene3D" id="3.40.50.150">
    <property type="entry name" value="Vaccinia Virus protein VP39"/>
    <property type="match status" value="1"/>
</dbReference>
<comment type="catalytic activity">
    <reaction evidence="1 9">
        <text>malonyl-[ACP] + S-adenosyl-L-methionine = malonyl-[ACP] methyl ester + S-adenosyl-L-homocysteine</text>
        <dbReference type="Rhea" id="RHEA:17105"/>
        <dbReference type="Rhea" id="RHEA-COMP:9623"/>
        <dbReference type="Rhea" id="RHEA-COMP:9954"/>
        <dbReference type="ChEBI" id="CHEBI:57856"/>
        <dbReference type="ChEBI" id="CHEBI:59789"/>
        <dbReference type="ChEBI" id="CHEBI:78449"/>
        <dbReference type="ChEBI" id="CHEBI:78845"/>
        <dbReference type="EC" id="2.1.1.197"/>
    </reaction>
</comment>
<dbReference type="EC" id="2.1.1.197" evidence="3 9"/>
<reference evidence="14" key="1">
    <citation type="journal article" date="2019" name="Int. J. Syst. Evol. Microbiol.">
        <title>The Global Catalogue of Microorganisms (GCM) 10K type strain sequencing project: providing services to taxonomists for standard genome sequencing and annotation.</title>
        <authorList>
            <consortium name="The Broad Institute Genomics Platform"/>
            <consortium name="The Broad Institute Genome Sequencing Center for Infectious Disease"/>
            <person name="Wu L."/>
            <person name="Ma J."/>
        </authorList>
    </citation>
    <scope>NUCLEOTIDE SEQUENCE [LARGE SCALE GENOMIC DNA]</scope>
    <source>
        <strain evidence="14">CCUG 54356</strain>
    </source>
</reference>
<dbReference type="InterPro" id="IPR050602">
    <property type="entry name" value="Malonyl-ACP_OMT"/>
</dbReference>
<dbReference type="Gene3D" id="3.40.50.1820">
    <property type="entry name" value="alpha/beta hydrolase"/>
    <property type="match status" value="1"/>
</dbReference>
<keyword evidence="14" id="KW-1185">Reference proteome</keyword>
<dbReference type="GO" id="GO:0102130">
    <property type="term" value="F:malonyl-CoA methyltransferase activity"/>
    <property type="evidence" value="ECO:0007669"/>
    <property type="project" value="UniProtKB-EC"/>
</dbReference>
<dbReference type="GO" id="GO:0032259">
    <property type="term" value="P:methylation"/>
    <property type="evidence" value="ECO:0007669"/>
    <property type="project" value="UniProtKB-KW"/>
</dbReference>
<evidence type="ECO:0000256" key="2">
    <source>
        <dbReference type="ARBA" id="ARBA00004746"/>
    </source>
</evidence>
<dbReference type="SUPFAM" id="SSF53474">
    <property type="entry name" value="alpha/beta-Hydrolases"/>
    <property type="match status" value="1"/>
</dbReference>
<keyword evidence="7 9" id="KW-0093">Biotin biosynthesis</keyword>
<gene>
    <name evidence="9 13" type="primary">bioC</name>
    <name evidence="13" type="ORF">ACFQ2X_10550</name>
</gene>
<evidence type="ECO:0000256" key="6">
    <source>
        <dbReference type="ARBA" id="ARBA00022691"/>
    </source>
</evidence>
<evidence type="ECO:0000313" key="13">
    <source>
        <dbReference type="EMBL" id="MFD1217043.1"/>
    </source>
</evidence>
<dbReference type="RefSeq" id="WP_230437216.1">
    <property type="nucleotide sequence ID" value="NZ_CP087715.1"/>
</dbReference>
<comment type="pathway">
    <text evidence="2 9">Cofactor biosynthesis; biotin biosynthesis.</text>
</comment>
<dbReference type="InterPro" id="IPR013216">
    <property type="entry name" value="Methyltransf_11"/>
</dbReference>
<dbReference type="Proteomes" id="UP001597264">
    <property type="component" value="Unassembled WGS sequence"/>
</dbReference>
<evidence type="ECO:0000256" key="5">
    <source>
        <dbReference type="ARBA" id="ARBA00022679"/>
    </source>
</evidence>
<dbReference type="SUPFAM" id="SSF53335">
    <property type="entry name" value="S-adenosyl-L-methionine-dependent methyltransferases"/>
    <property type="match status" value="1"/>
</dbReference>
<feature type="region of interest" description="Disordered" evidence="10">
    <location>
        <begin position="544"/>
        <end position="565"/>
    </location>
</feature>
<organism evidence="13 14">
    <name type="scientific">Microbulbifer celer</name>
    <dbReference type="NCBI Taxonomy" id="435905"/>
    <lineage>
        <taxon>Bacteria</taxon>
        <taxon>Pseudomonadati</taxon>
        <taxon>Pseudomonadota</taxon>
        <taxon>Gammaproteobacteria</taxon>
        <taxon>Cellvibrionales</taxon>
        <taxon>Microbulbiferaceae</taxon>
        <taxon>Microbulbifer</taxon>
    </lineage>
</organism>
<feature type="domain" description="Methyltransferase type 11" evidence="11">
    <location>
        <begin position="311"/>
        <end position="405"/>
    </location>
</feature>
<dbReference type="Pfam" id="PF08241">
    <property type="entry name" value="Methyltransf_11"/>
    <property type="match status" value="1"/>
</dbReference>
<dbReference type="InterPro" id="IPR000073">
    <property type="entry name" value="AB_hydrolase_1"/>
</dbReference>
<dbReference type="Pfam" id="PF12697">
    <property type="entry name" value="Abhydrolase_6"/>
    <property type="match status" value="1"/>
</dbReference>
<feature type="domain" description="AB hydrolase-1" evidence="12">
    <location>
        <begin position="8"/>
        <end position="248"/>
    </location>
</feature>